<evidence type="ECO:0000256" key="3">
    <source>
        <dbReference type="ARBA" id="ARBA00023016"/>
    </source>
</evidence>
<dbReference type="PANTHER" id="PTHR34824:SF1">
    <property type="entry name" value="HEAT-INDUCIBLE TRANSCRIPTION REPRESSOR HRCA"/>
    <property type="match status" value="1"/>
</dbReference>
<evidence type="ECO:0000259" key="5">
    <source>
        <dbReference type="Pfam" id="PF01628"/>
    </source>
</evidence>
<evidence type="ECO:0000313" key="6">
    <source>
        <dbReference type="EMBL" id="OHB05137.1"/>
    </source>
</evidence>
<keyword evidence="2" id="KW-0805">Transcription regulation</keyword>
<organism evidence="6 7">
    <name type="scientific">Candidatus Zambryskibacteria bacterium RIFCSPLOWO2_01_FULL_45_43</name>
    <dbReference type="NCBI Taxonomy" id="1802762"/>
    <lineage>
        <taxon>Bacteria</taxon>
        <taxon>Candidatus Zambryskiibacteriota</taxon>
    </lineage>
</organism>
<dbReference type="AlphaFoldDB" id="A0A1G2U6R2"/>
<dbReference type="InterPro" id="IPR036388">
    <property type="entry name" value="WH-like_DNA-bd_sf"/>
</dbReference>
<dbReference type="Gene3D" id="1.10.10.10">
    <property type="entry name" value="Winged helix-like DNA-binding domain superfamily/Winged helix DNA-binding domain"/>
    <property type="match status" value="1"/>
</dbReference>
<dbReference type="Proteomes" id="UP000177722">
    <property type="component" value="Unassembled WGS sequence"/>
</dbReference>
<sequence length="234" mass="26490">MNLRSKSVLEAAIKEYIKYGKPATSKALAKQYNFGVKDATVRNELNTLTKEGFLEQPHTSGGRVPTDKGYQFFVANTLDNVIDSRKILNERQGALIGNLRTGHLKEFVDEFSEETKLLGIGRKEKDAVVYKSGLDGLFGQLDVQTKKDFYEIVRDFESLDERLADLSKKISRSLSPQVFIGKKSPITHSENLSVILDWYNIHGQKMIVAVIGPKRMDYGKNLKLFKLLHEHANE</sequence>
<dbReference type="Pfam" id="PF01628">
    <property type="entry name" value="HrcA"/>
    <property type="match status" value="1"/>
</dbReference>
<dbReference type="InterPro" id="IPR029016">
    <property type="entry name" value="GAF-like_dom_sf"/>
</dbReference>
<comment type="caution">
    <text evidence="6">The sequence shown here is derived from an EMBL/GenBank/DDBJ whole genome shotgun (WGS) entry which is preliminary data.</text>
</comment>
<feature type="domain" description="Heat-inducible transcription repressor HrcA C-terminal" evidence="5">
    <location>
        <begin position="103"/>
        <end position="220"/>
    </location>
</feature>
<proteinExistence type="predicted"/>
<keyword evidence="3" id="KW-0346">Stress response</keyword>
<keyword evidence="1" id="KW-0678">Repressor</keyword>
<dbReference type="PANTHER" id="PTHR34824">
    <property type="entry name" value="HEAT-INDUCIBLE TRANSCRIPTION REPRESSOR HRCA"/>
    <property type="match status" value="1"/>
</dbReference>
<gene>
    <name evidence="6" type="ORF">A3B16_00365</name>
</gene>
<dbReference type="SUPFAM" id="SSF55781">
    <property type="entry name" value="GAF domain-like"/>
    <property type="match status" value="1"/>
</dbReference>
<keyword evidence="4" id="KW-0804">Transcription</keyword>
<evidence type="ECO:0000313" key="7">
    <source>
        <dbReference type="Proteomes" id="UP000177722"/>
    </source>
</evidence>
<evidence type="ECO:0000256" key="1">
    <source>
        <dbReference type="ARBA" id="ARBA00022491"/>
    </source>
</evidence>
<dbReference type="EMBL" id="MHWF01000025">
    <property type="protein sequence ID" value="OHB05137.1"/>
    <property type="molecule type" value="Genomic_DNA"/>
</dbReference>
<dbReference type="GO" id="GO:0045892">
    <property type="term" value="P:negative regulation of DNA-templated transcription"/>
    <property type="evidence" value="ECO:0007669"/>
    <property type="project" value="TreeGrafter"/>
</dbReference>
<protein>
    <recommendedName>
        <fullName evidence="5">Heat-inducible transcription repressor HrcA C-terminal domain-containing protein</fullName>
    </recommendedName>
</protein>
<name>A0A1G2U6R2_9BACT</name>
<accession>A0A1G2U6R2</accession>
<dbReference type="InterPro" id="IPR036390">
    <property type="entry name" value="WH_DNA-bd_sf"/>
</dbReference>
<dbReference type="InterPro" id="IPR021153">
    <property type="entry name" value="HrcA_C"/>
</dbReference>
<dbReference type="GO" id="GO:0003677">
    <property type="term" value="F:DNA binding"/>
    <property type="evidence" value="ECO:0007669"/>
    <property type="project" value="InterPro"/>
</dbReference>
<dbReference type="InterPro" id="IPR002571">
    <property type="entry name" value="HrcA"/>
</dbReference>
<dbReference type="Gene3D" id="3.30.450.40">
    <property type="match status" value="1"/>
</dbReference>
<reference evidence="6 7" key="1">
    <citation type="journal article" date="2016" name="Nat. Commun.">
        <title>Thousands of microbial genomes shed light on interconnected biogeochemical processes in an aquifer system.</title>
        <authorList>
            <person name="Anantharaman K."/>
            <person name="Brown C.T."/>
            <person name="Hug L.A."/>
            <person name="Sharon I."/>
            <person name="Castelle C.J."/>
            <person name="Probst A.J."/>
            <person name="Thomas B.C."/>
            <person name="Singh A."/>
            <person name="Wilkins M.J."/>
            <person name="Karaoz U."/>
            <person name="Brodie E.L."/>
            <person name="Williams K.H."/>
            <person name="Hubbard S.S."/>
            <person name="Banfield J.F."/>
        </authorList>
    </citation>
    <scope>NUCLEOTIDE SEQUENCE [LARGE SCALE GENOMIC DNA]</scope>
</reference>
<evidence type="ECO:0000256" key="4">
    <source>
        <dbReference type="ARBA" id="ARBA00023163"/>
    </source>
</evidence>
<evidence type="ECO:0000256" key="2">
    <source>
        <dbReference type="ARBA" id="ARBA00023015"/>
    </source>
</evidence>
<dbReference type="SUPFAM" id="SSF46785">
    <property type="entry name" value="Winged helix' DNA-binding domain"/>
    <property type="match status" value="1"/>
</dbReference>